<reference evidence="1 2" key="1">
    <citation type="submission" date="2023-12" db="EMBL/GenBank/DDBJ databases">
        <title>the genome sequence of Hyalangium sp. s54d21.</title>
        <authorList>
            <person name="Zhang X."/>
        </authorList>
    </citation>
    <scope>NUCLEOTIDE SEQUENCE [LARGE SCALE GENOMIC DNA]</scope>
    <source>
        <strain evidence="2">s54d21</strain>
    </source>
</reference>
<protein>
    <recommendedName>
        <fullName evidence="3">RiboL-PSP-HEPN domain-containing protein</fullName>
    </recommendedName>
</protein>
<organism evidence="1 2">
    <name type="scientific">Hyalangium rubrum</name>
    <dbReference type="NCBI Taxonomy" id="3103134"/>
    <lineage>
        <taxon>Bacteria</taxon>
        <taxon>Pseudomonadati</taxon>
        <taxon>Myxococcota</taxon>
        <taxon>Myxococcia</taxon>
        <taxon>Myxococcales</taxon>
        <taxon>Cystobacterineae</taxon>
        <taxon>Archangiaceae</taxon>
        <taxon>Hyalangium</taxon>
    </lineage>
</organism>
<evidence type="ECO:0000313" key="2">
    <source>
        <dbReference type="Proteomes" id="UP001291309"/>
    </source>
</evidence>
<evidence type="ECO:0008006" key="3">
    <source>
        <dbReference type="Google" id="ProtNLM"/>
    </source>
</evidence>
<dbReference type="EMBL" id="JAXIVS010000015">
    <property type="protein sequence ID" value="MDY7231682.1"/>
    <property type="molecule type" value="Genomic_DNA"/>
</dbReference>
<evidence type="ECO:0000313" key="1">
    <source>
        <dbReference type="EMBL" id="MDY7231682.1"/>
    </source>
</evidence>
<accession>A0ABU5HEV3</accession>
<proteinExistence type="predicted"/>
<keyword evidence="2" id="KW-1185">Reference proteome</keyword>
<gene>
    <name evidence="1" type="ORF">SYV04_35170</name>
</gene>
<dbReference type="RefSeq" id="WP_321550388.1">
    <property type="nucleotide sequence ID" value="NZ_JAXIVS010000015.1"/>
</dbReference>
<dbReference type="Proteomes" id="UP001291309">
    <property type="component" value="Unassembled WGS sequence"/>
</dbReference>
<comment type="caution">
    <text evidence="1">The sequence shown here is derived from an EMBL/GenBank/DDBJ whole genome shotgun (WGS) entry which is preliminary data.</text>
</comment>
<sequence length="354" mass="39234">MKEANSKIFAKLAALVDAAGVAHHVANIKAPRWVKTSEEEKDFLKHAKVEHSSECLPGKWASLVSHSARLFVVLPESRQLTISIQGIKSHPPHAGLLTLLWSLDAHKVITSSDIGVRIAENLFGVEGAYEAATVAPYFAPIQVFEVDQVARGDDPENLIYKVYGVFLLDKDASIPLPYSTSTRARISELIEGECGNIASDVLFRAITASHWTHAFLDFYRCIERLYQVPYVEDLRKGLGTASHATLGEQISKHLDWRPKEDIALKRLLREISNPPLIERLRLGFCKTQAPEPSGLVEMVGGSIYKVRNGIAHFRASRAATQPPANAIGDWDQAIEYLCELISELYKAYGVAIRV</sequence>
<name>A0ABU5HEV3_9BACT</name>